<gene>
    <name evidence="2" type="ORF">EC973_006063</name>
</gene>
<proteinExistence type="predicted"/>
<dbReference type="SMART" id="SM00384">
    <property type="entry name" value="AT_hook"/>
    <property type="match status" value="3"/>
</dbReference>
<comment type="caution">
    <text evidence="2">The sequence shown here is derived from an EMBL/GenBank/DDBJ whole genome shotgun (WGS) entry which is preliminary data.</text>
</comment>
<organism evidence="2 3">
    <name type="scientific">Apophysomyces ossiformis</name>
    <dbReference type="NCBI Taxonomy" id="679940"/>
    <lineage>
        <taxon>Eukaryota</taxon>
        <taxon>Fungi</taxon>
        <taxon>Fungi incertae sedis</taxon>
        <taxon>Mucoromycota</taxon>
        <taxon>Mucoromycotina</taxon>
        <taxon>Mucoromycetes</taxon>
        <taxon>Mucorales</taxon>
        <taxon>Mucorineae</taxon>
        <taxon>Mucoraceae</taxon>
        <taxon>Apophysomyces</taxon>
    </lineage>
</organism>
<accession>A0A8H7BJ51</accession>
<dbReference type="EMBL" id="JABAYA010000362">
    <property type="protein sequence ID" value="KAF7720799.1"/>
    <property type="molecule type" value="Genomic_DNA"/>
</dbReference>
<keyword evidence="3" id="KW-1185">Reference proteome</keyword>
<feature type="compositionally biased region" description="Low complexity" evidence="1">
    <location>
        <begin position="103"/>
        <end position="117"/>
    </location>
</feature>
<protein>
    <submittedName>
        <fullName evidence="2">Uncharacterized protein</fullName>
    </submittedName>
</protein>
<evidence type="ECO:0000256" key="1">
    <source>
        <dbReference type="SAM" id="MobiDB-lite"/>
    </source>
</evidence>
<evidence type="ECO:0000313" key="2">
    <source>
        <dbReference type="EMBL" id="KAF7720799.1"/>
    </source>
</evidence>
<name>A0A8H7BJ51_9FUNG</name>
<dbReference type="InterPro" id="IPR017956">
    <property type="entry name" value="AT_hook_DNA-bd_motif"/>
</dbReference>
<dbReference type="PRINTS" id="PR00929">
    <property type="entry name" value="ATHOOK"/>
</dbReference>
<dbReference type="GO" id="GO:0003677">
    <property type="term" value="F:DNA binding"/>
    <property type="evidence" value="ECO:0007669"/>
    <property type="project" value="InterPro"/>
</dbReference>
<feature type="compositionally biased region" description="Polar residues" evidence="1">
    <location>
        <begin position="1"/>
        <end position="12"/>
    </location>
</feature>
<feature type="compositionally biased region" description="Basic residues" evidence="1">
    <location>
        <begin position="65"/>
        <end position="75"/>
    </location>
</feature>
<feature type="compositionally biased region" description="Basic and acidic residues" evidence="1">
    <location>
        <begin position="76"/>
        <end position="85"/>
    </location>
</feature>
<dbReference type="AlphaFoldDB" id="A0A8H7BJ51"/>
<reference evidence="2" key="1">
    <citation type="submission" date="2020-01" db="EMBL/GenBank/DDBJ databases">
        <title>Genome Sequencing of Three Apophysomyces-Like Fungal Strains Confirms a Novel Fungal Genus in the Mucoromycota with divergent Burkholderia-like Endosymbiotic Bacteria.</title>
        <authorList>
            <person name="Stajich J.E."/>
            <person name="Macias A.M."/>
            <person name="Carter-House D."/>
            <person name="Lovett B."/>
            <person name="Kasson L.R."/>
            <person name="Berry K."/>
            <person name="Grigoriev I."/>
            <person name="Chang Y."/>
            <person name="Spatafora J."/>
            <person name="Kasson M.T."/>
        </authorList>
    </citation>
    <scope>NUCLEOTIDE SEQUENCE</scope>
    <source>
        <strain evidence="2">NRRL A-21654</strain>
    </source>
</reference>
<evidence type="ECO:0000313" key="3">
    <source>
        <dbReference type="Proteomes" id="UP000605846"/>
    </source>
</evidence>
<feature type="region of interest" description="Disordered" evidence="1">
    <location>
        <begin position="1"/>
        <end position="117"/>
    </location>
</feature>
<sequence length="117" mass="13428">MTSKTESNSSTAPRKRGRPPKNAKDEKKSTITEASNEKKDHKKIKELDDKTEQKNEKSIGEPPIKRKRGRPRKHPKTEDDKKEKQIQGGPQGVKRGRGRPRKQQQQQQQQQQPSVLA</sequence>
<dbReference type="Proteomes" id="UP000605846">
    <property type="component" value="Unassembled WGS sequence"/>
</dbReference>
<feature type="compositionally biased region" description="Basic and acidic residues" evidence="1">
    <location>
        <begin position="22"/>
        <end position="59"/>
    </location>
</feature>
<dbReference type="Pfam" id="PF02178">
    <property type="entry name" value="AT_hook"/>
    <property type="match status" value="3"/>
</dbReference>